<proteinExistence type="predicted"/>
<keyword evidence="4" id="KW-1185">Reference proteome</keyword>
<keyword evidence="3" id="KW-0969">Cilium</keyword>
<feature type="region of interest" description="Disordered" evidence="1">
    <location>
        <begin position="26"/>
        <end position="53"/>
    </location>
</feature>
<dbReference type="AlphaFoldDB" id="A0A897NQG4"/>
<accession>A0A897NQG4</accession>
<dbReference type="Proteomes" id="UP000663292">
    <property type="component" value="Chromosome"/>
</dbReference>
<keyword evidence="3" id="KW-0282">Flagellum</keyword>
<dbReference type="InterPro" id="IPR012859">
    <property type="entry name" value="Pilin_N_archaeal"/>
</dbReference>
<evidence type="ECO:0000259" key="2">
    <source>
        <dbReference type="Pfam" id="PF07790"/>
    </source>
</evidence>
<organism evidence="3 4">
    <name type="scientific">Halapricum desulfuricans</name>
    <dbReference type="NCBI Taxonomy" id="2841257"/>
    <lineage>
        <taxon>Archaea</taxon>
        <taxon>Methanobacteriati</taxon>
        <taxon>Methanobacteriota</taxon>
        <taxon>Stenosarchaea group</taxon>
        <taxon>Halobacteria</taxon>
        <taxon>Halobacteriales</taxon>
        <taxon>Haloarculaceae</taxon>
        <taxon>Halapricum</taxon>
    </lineage>
</organism>
<evidence type="ECO:0000313" key="3">
    <source>
        <dbReference type="EMBL" id="QSG14481.1"/>
    </source>
</evidence>
<name>A0A897NQG4_9EURY</name>
<sequence>MARSYTRRRLLRITSAGAVGCLAGCNGLDGGDDSGDTTPTTTAGERSAERPSELNVVPEGATMVAHVDVTALLDSPVGESAIEGALSSVAAQRPTYDGPESYEEALDAVETGWELDPRGVSSVTAFVGDRTGGEIAFVAETNYDESEVVEMLETRGTVSEETYEDVAVHVDPTDSALGVLGDGRYVVGRTDTVESVVDVTNGNEDAVSGVVVTAYGHAPSGPIRFGTVVPDAWGQQSTNALTVVETIRGGMSTEEGQHRLVVEMETTDADAAGRLTTGLEDGLAEFQPRMERESGPLDDAFSRLDDIAVRRDGSTVSMMHTAGAEVTGDLIAVVVAVVGTFVLGLGETQEATHPRASFEFDYDADAGTVTITHQGGDTIDGSNLYVRGTTGNGAIDAQWAADYGVNQVWSGESVTVADVSDAFELRVVWDPSDQDISAVLAVMVGPGT</sequence>
<reference evidence="3 4" key="1">
    <citation type="submission" date="2020-11" db="EMBL/GenBank/DDBJ databases">
        <title>Carbohydrate-dependent, anaerobic sulfur respiration: A novel catabolism in halophilic archaea.</title>
        <authorList>
            <person name="Sorokin D.Y."/>
            <person name="Messina E."/>
            <person name="Smedile F."/>
            <person name="La Cono V."/>
            <person name="Hallsworth J.E."/>
            <person name="Yakimov M.M."/>
        </authorList>
    </citation>
    <scope>NUCLEOTIDE SEQUENCE [LARGE SCALE GENOMIC DNA]</scope>
    <source>
        <strain evidence="3 4">HSR-Est</strain>
    </source>
</reference>
<gene>
    <name evidence="3" type="ORF">HSEST_0941</name>
</gene>
<dbReference type="EMBL" id="CP064791">
    <property type="protein sequence ID" value="QSG14481.1"/>
    <property type="molecule type" value="Genomic_DNA"/>
</dbReference>
<dbReference type="GeneID" id="68857576"/>
<dbReference type="RefSeq" id="WP_229122477.1">
    <property type="nucleotide sequence ID" value="NZ_CP064791.1"/>
</dbReference>
<protein>
    <submittedName>
        <fullName evidence="3">Pilin/Flagellin, FlaG/FlaF family</fullName>
    </submittedName>
</protein>
<dbReference type="Pfam" id="PF07790">
    <property type="entry name" value="Pilin_N"/>
    <property type="match status" value="1"/>
</dbReference>
<keyword evidence="3" id="KW-0966">Cell projection</keyword>
<feature type="domain" description="Archaeal Type IV pilin N-terminal" evidence="2">
    <location>
        <begin position="331"/>
        <end position="387"/>
    </location>
</feature>
<evidence type="ECO:0000256" key="1">
    <source>
        <dbReference type="SAM" id="MobiDB-lite"/>
    </source>
</evidence>
<evidence type="ECO:0000313" key="4">
    <source>
        <dbReference type="Proteomes" id="UP000663292"/>
    </source>
</evidence>